<dbReference type="Gene3D" id="3.40.50.300">
    <property type="entry name" value="P-loop containing nucleotide triphosphate hydrolases"/>
    <property type="match status" value="1"/>
</dbReference>
<feature type="domain" description="UTP25 C-terminal" evidence="11">
    <location>
        <begin position="527"/>
        <end position="726"/>
    </location>
</feature>
<evidence type="ECO:0000259" key="12">
    <source>
        <dbReference type="Pfam" id="PF22916"/>
    </source>
</evidence>
<dbReference type="AlphaFoldDB" id="A0A9P8P5W6"/>
<reference evidence="13" key="1">
    <citation type="journal article" date="2021" name="Open Biol.">
        <title>Shared evolutionary footprints suggest mitochondrial oxidative damage underlies multiple complex I losses in fungi.</title>
        <authorList>
            <person name="Schikora-Tamarit M.A."/>
            <person name="Marcet-Houben M."/>
            <person name="Nosek J."/>
            <person name="Gabaldon T."/>
        </authorList>
    </citation>
    <scope>NUCLEOTIDE SEQUENCE</scope>
    <source>
        <strain evidence="13">CBS6075</strain>
    </source>
</reference>
<dbReference type="InterPro" id="IPR010678">
    <property type="entry name" value="UTP25"/>
</dbReference>
<evidence type="ECO:0000256" key="4">
    <source>
        <dbReference type="ARBA" id="ARBA00015422"/>
    </source>
</evidence>
<evidence type="ECO:0000256" key="3">
    <source>
        <dbReference type="ARBA" id="ARBA00009223"/>
    </source>
</evidence>
<comment type="subcellular location">
    <subcellularLocation>
        <location evidence="2 9">Nucleus</location>
        <location evidence="2 9">Nucleolus</location>
    </subcellularLocation>
</comment>
<dbReference type="GO" id="GO:0000462">
    <property type="term" value="P:maturation of SSU-rRNA from tricistronic rRNA transcript (SSU-rRNA, 5.8S rRNA, LSU-rRNA)"/>
    <property type="evidence" value="ECO:0007669"/>
    <property type="project" value="TreeGrafter"/>
</dbReference>
<feature type="compositionally biased region" description="Basic residues" evidence="10">
    <location>
        <begin position="14"/>
        <end position="33"/>
    </location>
</feature>
<accession>A0A9P8P5W6</accession>
<evidence type="ECO:0000259" key="11">
    <source>
        <dbReference type="Pfam" id="PF06862"/>
    </source>
</evidence>
<dbReference type="Proteomes" id="UP000769157">
    <property type="component" value="Unassembled WGS sequence"/>
</dbReference>
<protein>
    <recommendedName>
        <fullName evidence="4 9">U3 small nucleolar RNA-associated protein 25</fullName>
        <shortName evidence="9">U3 snoRNA-associated protein 25</shortName>
    </recommendedName>
</protein>
<dbReference type="PANTHER" id="PTHR12933:SF0">
    <property type="entry name" value="U3 SMALL NUCLEOLAR RNA-ASSOCIATED PROTEIN 25 HOMOLOG"/>
    <property type="match status" value="1"/>
</dbReference>
<dbReference type="InterPro" id="IPR053940">
    <property type="entry name" value="UTP25_NTPase-like"/>
</dbReference>
<feature type="region of interest" description="Disordered" evidence="10">
    <location>
        <begin position="1"/>
        <end position="129"/>
    </location>
</feature>
<keyword evidence="5 9" id="KW-0690">Ribosome biogenesis</keyword>
<reference evidence="13" key="2">
    <citation type="submission" date="2021-01" db="EMBL/GenBank/DDBJ databases">
        <authorList>
            <person name="Schikora-Tamarit M.A."/>
        </authorList>
    </citation>
    <scope>NUCLEOTIDE SEQUENCE</scope>
    <source>
        <strain evidence="13">CBS6075</strain>
    </source>
</reference>
<dbReference type="RefSeq" id="XP_046061292.1">
    <property type="nucleotide sequence ID" value="XM_046205337.1"/>
</dbReference>
<evidence type="ECO:0000256" key="8">
    <source>
        <dbReference type="ARBA" id="ARBA00023274"/>
    </source>
</evidence>
<evidence type="ECO:0000256" key="9">
    <source>
        <dbReference type="RuleBase" id="RU365070"/>
    </source>
</evidence>
<feature type="compositionally biased region" description="Basic and acidic residues" evidence="10">
    <location>
        <begin position="76"/>
        <end position="99"/>
    </location>
</feature>
<name>A0A9P8P5W6_9ASCO</name>
<dbReference type="PANTHER" id="PTHR12933">
    <property type="entry name" value="ORF PROTEIN-RELATED"/>
    <property type="match status" value="1"/>
</dbReference>
<dbReference type="Pfam" id="PF22916">
    <property type="entry name" value="UTP25_NTPase-like"/>
    <property type="match status" value="1"/>
</dbReference>
<evidence type="ECO:0000256" key="7">
    <source>
        <dbReference type="ARBA" id="ARBA00023242"/>
    </source>
</evidence>
<keyword evidence="14" id="KW-1185">Reference proteome</keyword>
<dbReference type="GO" id="GO:0034511">
    <property type="term" value="F:U3 snoRNA binding"/>
    <property type="evidence" value="ECO:0007669"/>
    <property type="project" value="InterPro"/>
</dbReference>
<comment type="caution">
    <text evidence="13">The sequence shown here is derived from an EMBL/GenBank/DDBJ whole genome shotgun (WGS) entry which is preliminary data.</text>
</comment>
<evidence type="ECO:0000256" key="6">
    <source>
        <dbReference type="ARBA" id="ARBA00022552"/>
    </source>
</evidence>
<keyword evidence="8 9" id="KW-0687">Ribonucleoprotein</keyword>
<proteinExistence type="inferred from homology"/>
<keyword evidence="6 9" id="KW-0698">rRNA processing</keyword>
<comment type="similarity">
    <text evidence="3 9">Belongs to the UTP25 family.</text>
</comment>
<evidence type="ECO:0000256" key="5">
    <source>
        <dbReference type="ARBA" id="ARBA00022517"/>
    </source>
</evidence>
<organism evidence="13 14">
    <name type="scientific">Ogataea philodendri</name>
    <dbReference type="NCBI Taxonomy" id="1378263"/>
    <lineage>
        <taxon>Eukaryota</taxon>
        <taxon>Fungi</taxon>
        <taxon>Dikarya</taxon>
        <taxon>Ascomycota</taxon>
        <taxon>Saccharomycotina</taxon>
        <taxon>Pichiomycetes</taxon>
        <taxon>Pichiales</taxon>
        <taxon>Pichiaceae</taxon>
        <taxon>Ogataea</taxon>
    </lineage>
</organism>
<evidence type="ECO:0000313" key="13">
    <source>
        <dbReference type="EMBL" id="KAH3666088.1"/>
    </source>
</evidence>
<feature type="domain" description="UTP25 NTP hydrolase-like" evidence="12">
    <location>
        <begin position="239"/>
        <end position="483"/>
    </location>
</feature>
<dbReference type="InterPro" id="IPR027417">
    <property type="entry name" value="P-loop_NTPase"/>
</dbReference>
<keyword evidence="7 9" id="KW-0539">Nucleus</keyword>
<dbReference type="OrthoDB" id="10264378at2759"/>
<evidence type="ECO:0000256" key="10">
    <source>
        <dbReference type="SAM" id="MobiDB-lite"/>
    </source>
</evidence>
<dbReference type="Pfam" id="PF06862">
    <property type="entry name" value="Utp25_C"/>
    <property type="match status" value="1"/>
</dbReference>
<dbReference type="GeneID" id="70236242"/>
<dbReference type="GO" id="GO:0032040">
    <property type="term" value="C:small-subunit processome"/>
    <property type="evidence" value="ECO:0007669"/>
    <property type="project" value="TreeGrafter"/>
</dbReference>
<evidence type="ECO:0000256" key="2">
    <source>
        <dbReference type="ARBA" id="ARBA00004604"/>
    </source>
</evidence>
<comment type="subunit">
    <text evidence="9">Component of the ribosomal small subunit (SSU) processome composed of at least 40 protein subunits and snoRNA U3.</text>
</comment>
<dbReference type="GO" id="GO:0019843">
    <property type="term" value="F:rRNA binding"/>
    <property type="evidence" value="ECO:0007669"/>
    <property type="project" value="TreeGrafter"/>
</dbReference>
<comment type="function">
    <text evidence="1 9">DEAD-box RNA helicase-like protein required for pre-18S rRNA processing, specifically at sites A0, A1, and A2.</text>
</comment>
<feature type="compositionally biased region" description="Acidic residues" evidence="10">
    <location>
        <begin position="51"/>
        <end position="63"/>
    </location>
</feature>
<dbReference type="EMBL" id="JAEUBE010000295">
    <property type="protein sequence ID" value="KAH3666088.1"/>
    <property type="molecule type" value="Genomic_DNA"/>
</dbReference>
<evidence type="ECO:0000313" key="14">
    <source>
        <dbReference type="Proteomes" id="UP000769157"/>
    </source>
</evidence>
<dbReference type="InterPro" id="IPR053939">
    <property type="entry name" value="UTP25_C"/>
</dbReference>
<evidence type="ECO:0000256" key="1">
    <source>
        <dbReference type="ARBA" id="ARBA00002883"/>
    </source>
</evidence>
<sequence>MGHSLQNHQEKPRKDKSRLKRGRKELRDVRKRRYEQTNDEEELEDQQKQDSEEEEDELVEEPAEIGAYNALVTLLKSDHPEPVKKKIKKKVAEEAKQPEVDEELPEEVGDDEDEEELDQQEAEQDNEDVHNKFDAFNRHFNDEDLIEELVDKHQKEKSRTKLANKKQFGNVTQLNYSFREASEQSPKGFAKKLKYHNVKQKIQTELLNKEPNEVGQALIDSLLTYQNVNCQLHGMVDDIKSKYQDYYLLHCLNHIYKTRDRVLNNNEKRVQAQKQIEEGVMNPEDEPEFRDQGYTRPKVLILLPTRNFAWEVVNKLIDLSSPDSVEYKSRFKDQYYDDFDVNDLNPKKPAEFKEFFKGNSNDYFCMGIKFTRKTMKLFSKYDQSDVIIASPLGLKMTLEKTEASFLSSIEITILDKAEGLLMQNWDHVSEILSQHLNAPPKNFDNLKVDFSRIRMWAINDHYKYVAQMIGFSKYNFPELNNVTLSNPKISANLQSGTAVFKSVCNDADSELTHLKHQLTRTGILNNNTRLKQIFMRFDADSLVTEPEKRFTFFKNVLLPQIQHKLSYDEGTLIYFPSYIDYLRVKNYLENDTSVSAVAIDEYSSQASLTRSRAMFAKGHSSAKILLYTERLHFYKRYDIRGVRNVMFYGIPSDPSFYSEVLKFIVDNKIRADMANRKSDESSDLIDLNLCMVRVLFSKLDMMKLEKIVGLKNAKALSLGDSEMNEFH</sequence>
<gene>
    <name evidence="13" type="ORF">OGAPHI_004277</name>
</gene>
<feature type="compositionally biased region" description="Acidic residues" evidence="10">
    <location>
        <begin position="100"/>
        <end position="126"/>
    </location>
</feature>